<feature type="compositionally biased region" description="Gly residues" evidence="11">
    <location>
        <begin position="676"/>
        <end position="692"/>
    </location>
</feature>
<evidence type="ECO:0000256" key="9">
    <source>
        <dbReference type="ARBA" id="ARBA00024708"/>
    </source>
</evidence>
<reference evidence="13" key="1">
    <citation type="journal article" date="2018" name="Nat. Microbiol.">
        <title>Leveraging single-cell genomics to expand the fungal tree of life.</title>
        <authorList>
            <person name="Ahrendt S.R."/>
            <person name="Quandt C.A."/>
            <person name="Ciobanu D."/>
            <person name="Clum A."/>
            <person name="Salamov A."/>
            <person name="Andreopoulos B."/>
            <person name="Cheng J.F."/>
            <person name="Woyke T."/>
            <person name="Pelin A."/>
            <person name="Henrissat B."/>
            <person name="Reynolds N.K."/>
            <person name="Benny G.L."/>
            <person name="Smith M.E."/>
            <person name="James T.Y."/>
            <person name="Grigoriev I.V."/>
        </authorList>
    </citation>
    <scope>NUCLEOTIDE SEQUENCE [LARGE SCALE GENOMIC DNA]</scope>
    <source>
        <strain evidence="13">ATCC 52028</strain>
    </source>
</reference>
<evidence type="ECO:0000256" key="6">
    <source>
        <dbReference type="ARBA" id="ARBA00022824"/>
    </source>
</evidence>
<evidence type="ECO:0000256" key="4">
    <source>
        <dbReference type="ARBA" id="ARBA00022679"/>
    </source>
</evidence>
<evidence type="ECO:0000256" key="5">
    <source>
        <dbReference type="ARBA" id="ARBA00022692"/>
    </source>
</evidence>
<feature type="compositionally biased region" description="Basic residues" evidence="11">
    <location>
        <begin position="239"/>
        <end position="273"/>
    </location>
</feature>
<dbReference type="EC" id="2.4.1.-" evidence="10"/>
<feature type="transmembrane region" description="Helical" evidence="10">
    <location>
        <begin position="386"/>
        <end position="409"/>
    </location>
</feature>
<evidence type="ECO:0000313" key="13">
    <source>
        <dbReference type="Proteomes" id="UP000268535"/>
    </source>
</evidence>
<keyword evidence="8 10" id="KW-0472">Membrane</keyword>
<dbReference type="GO" id="GO:0000026">
    <property type="term" value="F:alpha-1,2-mannosyltransferase activity"/>
    <property type="evidence" value="ECO:0007669"/>
    <property type="project" value="TreeGrafter"/>
</dbReference>
<accession>A0A4P9WTY3</accession>
<feature type="compositionally biased region" description="Basic and acidic residues" evidence="11">
    <location>
        <begin position="707"/>
        <end position="724"/>
    </location>
</feature>
<dbReference type="AlphaFoldDB" id="A0A4P9WTY3"/>
<dbReference type="InterPro" id="IPR005599">
    <property type="entry name" value="GPI_mannosylTrfase"/>
</dbReference>
<keyword evidence="7 10" id="KW-1133">Transmembrane helix</keyword>
<dbReference type="EMBL" id="ML009634">
    <property type="protein sequence ID" value="RKO96771.1"/>
    <property type="molecule type" value="Genomic_DNA"/>
</dbReference>
<evidence type="ECO:0000313" key="12">
    <source>
        <dbReference type="EMBL" id="RKO96771.1"/>
    </source>
</evidence>
<comment type="function">
    <text evidence="9">Mannosyltransferase involved in glycosylphosphatidylinositol-anchor biosynthesis. Transfers the third mannose to Man2-GlcN-acyl-PI during GPI precursor assembly.</text>
</comment>
<feature type="region of interest" description="Disordered" evidence="11">
    <location>
        <begin position="128"/>
        <end position="292"/>
    </location>
</feature>
<feature type="transmembrane region" description="Helical" evidence="10">
    <location>
        <begin position="302"/>
        <end position="320"/>
    </location>
</feature>
<keyword evidence="5 10" id="KW-0812">Transmembrane</keyword>
<name>A0A4P9WTY3_9FUNG</name>
<evidence type="ECO:0000256" key="10">
    <source>
        <dbReference type="RuleBase" id="RU363075"/>
    </source>
</evidence>
<keyword evidence="4" id="KW-0808">Transferase</keyword>
<dbReference type="GO" id="GO:0005789">
    <property type="term" value="C:endoplasmic reticulum membrane"/>
    <property type="evidence" value="ECO:0007669"/>
    <property type="project" value="UniProtKB-SubCell"/>
</dbReference>
<feature type="region of interest" description="Disordered" evidence="11">
    <location>
        <begin position="673"/>
        <end position="692"/>
    </location>
</feature>
<comment type="similarity">
    <text evidence="2">Belongs to the glycosyltransferase 22 family. PIGB subfamily.</text>
</comment>
<evidence type="ECO:0000256" key="3">
    <source>
        <dbReference type="ARBA" id="ARBA00022676"/>
    </source>
</evidence>
<dbReference type="Pfam" id="PF03901">
    <property type="entry name" value="Glyco_transf_22"/>
    <property type="match status" value="1"/>
</dbReference>
<proteinExistence type="inferred from homology"/>
<keyword evidence="3 10" id="KW-0328">Glycosyltransferase</keyword>
<keyword evidence="6 10" id="KW-0256">Endoplasmic reticulum</keyword>
<feature type="transmembrane region" description="Helical" evidence="10">
    <location>
        <begin position="458"/>
        <end position="478"/>
    </location>
</feature>
<evidence type="ECO:0000256" key="1">
    <source>
        <dbReference type="ARBA" id="ARBA00004477"/>
    </source>
</evidence>
<organism evidence="12 13">
    <name type="scientific">Caulochytrium protostelioides</name>
    <dbReference type="NCBI Taxonomy" id="1555241"/>
    <lineage>
        <taxon>Eukaryota</taxon>
        <taxon>Fungi</taxon>
        <taxon>Fungi incertae sedis</taxon>
        <taxon>Chytridiomycota</taxon>
        <taxon>Chytridiomycota incertae sedis</taxon>
        <taxon>Chytridiomycetes</taxon>
        <taxon>Caulochytriales</taxon>
        <taxon>Caulochytriaceae</taxon>
        <taxon>Caulochytrium</taxon>
    </lineage>
</organism>
<protein>
    <recommendedName>
        <fullName evidence="10">Mannosyltransferase</fullName>
        <ecNumber evidence="10">2.4.1.-</ecNumber>
    </recommendedName>
</protein>
<feature type="transmembrane region" description="Helical" evidence="10">
    <location>
        <begin position="506"/>
        <end position="525"/>
    </location>
</feature>
<evidence type="ECO:0000256" key="2">
    <source>
        <dbReference type="ARBA" id="ARBA00006065"/>
    </source>
</evidence>
<feature type="region of interest" description="Disordered" evidence="11">
    <location>
        <begin position="697"/>
        <end position="762"/>
    </location>
</feature>
<dbReference type="Proteomes" id="UP000268535">
    <property type="component" value="Unassembled WGS sequence"/>
</dbReference>
<dbReference type="PANTHER" id="PTHR22760">
    <property type="entry name" value="GLYCOSYLTRANSFERASE"/>
    <property type="match status" value="1"/>
</dbReference>
<feature type="compositionally biased region" description="Basic residues" evidence="11">
    <location>
        <begin position="168"/>
        <end position="195"/>
    </location>
</feature>
<feature type="transmembrane region" description="Helical" evidence="10">
    <location>
        <begin position="436"/>
        <end position="452"/>
    </location>
</feature>
<evidence type="ECO:0000256" key="8">
    <source>
        <dbReference type="ARBA" id="ARBA00023136"/>
    </source>
</evidence>
<sequence length="762" mass="82175">MSNIRVARARRYVDLEPLLALVRRALDSTLHAATRSPLAADAGLGRAVGRAVGRAGPDAAPPAVDHARRVAAVGAGGRGPWPAPPHGARAAPPRLPRRARCGRRAHLLQPRRVLPGARARVRPRLRAPRRVPHLGVAPAAARLAAPGPAGRRLPRRRGRRAGVDARRAAARARRPARRPGPRHPAPRPPARRPPRRGLDAPRAPLLVVHGVLRRPRLQQHARERRDHRRARVLAVPGNRRARPPRALGRRRAPRAGRRGRRRRRRRPARRRRPLGPARPRPPLPRRRRRARAAADGLSVRRLVRLGLGVALPILAAAIALDTKIYTGVWPGMRVAGTMAAAPPTTWGWDWPWPWPHRQPPELTALTFLRANVGPDGVATFYGTHPWHWYLSQGLPALALGWIVPFLYALRCPRPPSRRPADAAADGDDDAVPLNPFPVRVICVIVATYSLLAHKEFRFLAPALPLVLILAGCGLRGLWTWRRRLAGPSAAGMTVAQRRTARLQQRAIVLLIATMVLLDVGALGFFGRWHQRGVVAVVDFLRAETAHPQGLTSARSGDGDDAGGRGGLLFLMPCHSTPFLADLDRPGVPMRFLRCEPPLAPAMQQRRIRNGAPVLLRGHADPIAASRRPRLDWPDVACPAAAGSRWAAPDGLRRAAFVGGAGVALSRLGRRVRRRIGTGGGGTGGGIGGGGGGGVSGGGIHPYARAADAGRGRSDARAHVARPPDRGAAPAPSTPPRTRRPGKAHGAGRGRSTAPPLVPHRRL</sequence>
<evidence type="ECO:0000256" key="11">
    <source>
        <dbReference type="SAM" id="MobiDB-lite"/>
    </source>
</evidence>
<dbReference type="GO" id="GO:0006506">
    <property type="term" value="P:GPI anchor biosynthetic process"/>
    <property type="evidence" value="ECO:0007669"/>
    <property type="project" value="TreeGrafter"/>
</dbReference>
<comment type="subcellular location">
    <subcellularLocation>
        <location evidence="1 10">Endoplasmic reticulum membrane</location>
        <topology evidence="1 10">Multi-pass membrane protein</topology>
    </subcellularLocation>
</comment>
<gene>
    <name evidence="12" type="ORF">CAUPRSCDRAFT_11537</name>
</gene>
<evidence type="ECO:0000256" key="7">
    <source>
        <dbReference type="ARBA" id="ARBA00022989"/>
    </source>
</evidence>
<feature type="compositionally biased region" description="Low complexity" evidence="11">
    <location>
        <begin position="133"/>
        <end position="151"/>
    </location>
</feature>
<dbReference type="PANTHER" id="PTHR22760:SF4">
    <property type="entry name" value="GPI MANNOSYLTRANSFERASE 3"/>
    <property type="match status" value="1"/>
</dbReference>
<feature type="compositionally biased region" description="Basic residues" evidence="11">
    <location>
        <begin position="736"/>
        <end position="747"/>
    </location>
</feature>